<dbReference type="GeneID" id="23462860"/>
<evidence type="ECO:0000313" key="3">
    <source>
        <dbReference type="Proteomes" id="UP000202511"/>
    </source>
</evidence>
<dbReference type="RefSeq" id="YP_009120178.1">
    <property type="nucleotide sequence ID" value="NC_026440.1"/>
</dbReference>
<evidence type="ECO:0000256" key="1">
    <source>
        <dbReference type="SAM" id="MobiDB-lite"/>
    </source>
</evidence>
<feature type="compositionally biased region" description="Basic and acidic residues" evidence="1">
    <location>
        <begin position="36"/>
        <end position="47"/>
    </location>
</feature>
<evidence type="ECO:0000313" key="2">
    <source>
        <dbReference type="EMBL" id="AJF97943.1"/>
    </source>
</evidence>
<sequence>MLRMWSVLSEADFMPCSKLTFRGGTNRARRSHRSSRTSDDSESKDNWFHVRAPSEARAFTMAQCEKWHANRQKKEWGSRRATTAAKSAVGATTQKKKKEKRIQCGGRPLAHGHVAWVAVWRRPDSVAD</sequence>
<organism evidence="2 3">
    <name type="scientific">Pandoravirus inopinatum</name>
    <dbReference type="NCBI Taxonomy" id="1605721"/>
    <lineage>
        <taxon>Viruses</taxon>
        <taxon>Pandoravirus</taxon>
    </lineage>
</organism>
<feature type="compositionally biased region" description="Polar residues" evidence="1">
    <location>
        <begin position="80"/>
        <end position="93"/>
    </location>
</feature>
<dbReference type="EMBL" id="KP136319">
    <property type="protein sequence ID" value="AJF97943.1"/>
    <property type="molecule type" value="Genomic_DNA"/>
</dbReference>
<protein>
    <submittedName>
        <fullName evidence="2">Uncharacterized protein</fullName>
    </submittedName>
</protein>
<dbReference type="KEGG" id="vg:23462860"/>
<dbReference type="Proteomes" id="UP000202511">
    <property type="component" value="Segment"/>
</dbReference>
<proteinExistence type="predicted"/>
<accession>A0A0B5IYI2</accession>
<feature type="region of interest" description="Disordered" evidence="1">
    <location>
        <begin position="22"/>
        <end position="47"/>
    </location>
</feature>
<reference evidence="2 3" key="1">
    <citation type="journal article" date="2015" name="Parasitol. Res.">
        <title>Viruses in close associations with free-living amoebae.</title>
        <authorList>
            <person name="Scheid P."/>
        </authorList>
    </citation>
    <scope>NUCLEOTIDE SEQUENCE [LARGE SCALE GENOMIC DNA]</scope>
    <source>
        <strain evidence="2">KlaHel</strain>
    </source>
</reference>
<feature type="region of interest" description="Disordered" evidence="1">
    <location>
        <begin position="70"/>
        <end position="106"/>
    </location>
</feature>
<name>A0A0B5IYI2_9VIRU</name>